<feature type="domain" description="BOD1/SHG1" evidence="3">
    <location>
        <begin position="13"/>
        <end position="103"/>
    </location>
</feature>
<comment type="caution">
    <text evidence="4">The sequence shown here is derived from an EMBL/GenBank/DDBJ whole genome shotgun (WGS) entry which is preliminary data.</text>
</comment>
<accession>A0AAP0RHF5</accession>
<gene>
    <name evidence="4" type="ORF">L1049_006564</name>
</gene>
<dbReference type="PANTHER" id="PTHR34356">
    <property type="entry name" value="ANTIGENIC HEAT-STABLE PROTEIN"/>
    <property type="match status" value="1"/>
</dbReference>
<feature type="coiled-coil region" evidence="1">
    <location>
        <begin position="22"/>
        <end position="56"/>
    </location>
</feature>
<evidence type="ECO:0000256" key="2">
    <source>
        <dbReference type="SAM" id="MobiDB-lite"/>
    </source>
</evidence>
<dbReference type="Pfam" id="PF05205">
    <property type="entry name" value="COMPASS-Shg1"/>
    <property type="match status" value="1"/>
</dbReference>
<reference evidence="4 5" key="1">
    <citation type="journal article" date="2024" name="Plant J.">
        <title>Genome sequences and population genomics reveal climatic adaptation and genomic divergence between two closely related sweetgum species.</title>
        <authorList>
            <person name="Xu W.Q."/>
            <person name="Ren C.Q."/>
            <person name="Zhang X.Y."/>
            <person name="Comes H.P."/>
            <person name="Liu X.H."/>
            <person name="Li Y.G."/>
            <person name="Kettle C.J."/>
            <person name="Jalonen R."/>
            <person name="Gaisberger H."/>
            <person name="Ma Y.Z."/>
            <person name="Qiu Y.X."/>
        </authorList>
    </citation>
    <scope>NUCLEOTIDE SEQUENCE [LARGE SCALE GENOMIC DNA]</scope>
    <source>
        <strain evidence="4">Hangzhou</strain>
    </source>
</reference>
<evidence type="ECO:0000259" key="3">
    <source>
        <dbReference type="Pfam" id="PF05205"/>
    </source>
</evidence>
<dbReference type="EMBL" id="JBBPBK010000010">
    <property type="protein sequence ID" value="KAK9277025.1"/>
    <property type="molecule type" value="Genomic_DNA"/>
</dbReference>
<protein>
    <recommendedName>
        <fullName evidence="3">BOD1/SHG1 domain-containing protein</fullName>
    </recommendedName>
</protein>
<feature type="region of interest" description="Disordered" evidence="2">
    <location>
        <begin position="136"/>
        <end position="187"/>
    </location>
</feature>
<dbReference type="InterPro" id="IPR055264">
    <property type="entry name" value="BOD1/SHG1_dom"/>
</dbReference>
<sequence>MGSNQNFSKDEVIAKLKDDGDFDRLRLKIIRKLKDNEELRNNIISMVNQSAALNRAGAENLKPRQLSDAIHEEVGSKIMNQISDGVWEIIRSDDGMKSEITETVQCVYNKVVNPKGKEEGESSSLVDAIPVQKETDNNGSLTISASEIDGILSDNEPKEPPGFSLCDHNQNNCDEQQKEELQLPTAS</sequence>
<keyword evidence="5" id="KW-1185">Reference proteome</keyword>
<dbReference type="AlphaFoldDB" id="A0AAP0RHF5"/>
<dbReference type="PANTHER" id="PTHR34356:SF3">
    <property type="entry name" value="EXPRESSED PROTEIN"/>
    <property type="match status" value="1"/>
</dbReference>
<keyword evidence="1" id="KW-0175">Coiled coil</keyword>
<evidence type="ECO:0000256" key="1">
    <source>
        <dbReference type="SAM" id="Coils"/>
    </source>
</evidence>
<proteinExistence type="predicted"/>
<evidence type="ECO:0000313" key="4">
    <source>
        <dbReference type="EMBL" id="KAK9277025.1"/>
    </source>
</evidence>
<evidence type="ECO:0000313" key="5">
    <source>
        <dbReference type="Proteomes" id="UP001415857"/>
    </source>
</evidence>
<name>A0AAP0RHF5_LIQFO</name>
<dbReference type="Proteomes" id="UP001415857">
    <property type="component" value="Unassembled WGS sequence"/>
</dbReference>
<organism evidence="4 5">
    <name type="scientific">Liquidambar formosana</name>
    <name type="common">Formosan gum</name>
    <dbReference type="NCBI Taxonomy" id="63359"/>
    <lineage>
        <taxon>Eukaryota</taxon>
        <taxon>Viridiplantae</taxon>
        <taxon>Streptophyta</taxon>
        <taxon>Embryophyta</taxon>
        <taxon>Tracheophyta</taxon>
        <taxon>Spermatophyta</taxon>
        <taxon>Magnoliopsida</taxon>
        <taxon>eudicotyledons</taxon>
        <taxon>Gunneridae</taxon>
        <taxon>Pentapetalae</taxon>
        <taxon>Saxifragales</taxon>
        <taxon>Altingiaceae</taxon>
        <taxon>Liquidambar</taxon>
    </lineage>
</organism>